<evidence type="ECO:0000256" key="3">
    <source>
        <dbReference type="ARBA" id="ARBA00022980"/>
    </source>
</evidence>
<dbReference type="InterPro" id="IPR038340">
    <property type="entry name" value="MRP-L47_sf"/>
</dbReference>
<dbReference type="Pfam" id="PF06984">
    <property type="entry name" value="MRP-L47"/>
    <property type="match status" value="1"/>
</dbReference>
<proteinExistence type="inferred from homology"/>
<comment type="caution">
    <text evidence="9">The sequence shown here is derived from an EMBL/GenBank/DDBJ whole genome shotgun (WGS) entry which is preliminary data.</text>
</comment>
<dbReference type="GO" id="GO:0005762">
    <property type="term" value="C:mitochondrial large ribosomal subunit"/>
    <property type="evidence" value="ECO:0007669"/>
    <property type="project" value="TreeGrafter"/>
</dbReference>
<dbReference type="Proteomes" id="UP001295740">
    <property type="component" value="Unassembled WGS sequence"/>
</dbReference>
<feature type="region of interest" description="Disordered" evidence="8">
    <location>
        <begin position="40"/>
        <end position="59"/>
    </location>
</feature>
<evidence type="ECO:0000256" key="7">
    <source>
        <dbReference type="ARBA" id="ARBA00035399"/>
    </source>
</evidence>
<evidence type="ECO:0000256" key="2">
    <source>
        <dbReference type="ARBA" id="ARBA00009254"/>
    </source>
</evidence>
<comment type="similarity">
    <text evidence="2">Belongs to the universal ribosomal protein uL29 family.</text>
</comment>
<evidence type="ECO:0000256" key="1">
    <source>
        <dbReference type="ARBA" id="ARBA00004173"/>
    </source>
</evidence>
<keyword evidence="5" id="KW-0687">Ribonucleoprotein</keyword>
<dbReference type="Gene3D" id="6.10.330.20">
    <property type="match status" value="1"/>
</dbReference>
<dbReference type="AlphaFoldDB" id="A0AAI8YQL9"/>
<evidence type="ECO:0000256" key="6">
    <source>
        <dbReference type="ARBA" id="ARBA00035289"/>
    </source>
</evidence>
<protein>
    <recommendedName>
        <fullName evidence="6">Large ribosomal subunit protein uL29m</fullName>
    </recommendedName>
    <alternativeName>
        <fullName evidence="7">54S ribosomal protein L4, mitochondrial</fullName>
    </alternativeName>
</protein>
<evidence type="ECO:0000313" key="10">
    <source>
        <dbReference type="Proteomes" id="UP001295740"/>
    </source>
</evidence>
<keyword evidence="4" id="KW-0496">Mitochondrion</keyword>
<evidence type="ECO:0000256" key="5">
    <source>
        <dbReference type="ARBA" id="ARBA00023274"/>
    </source>
</evidence>
<gene>
    <name evidence="9" type="ORF">KHLLAP_LOCUS14272</name>
</gene>
<evidence type="ECO:0000256" key="8">
    <source>
        <dbReference type="SAM" id="MobiDB-lite"/>
    </source>
</evidence>
<accession>A0AAI8YQL9</accession>
<name>A0AAI8YQL9_9PEZI</name>
<organism evidence="9 10">
    <name type="scientific">Anthostomella pinea</name>
    <dbReference type="NCBI Taxonomy" id="933095"/>
    <lineage>
        <taxon>Eukaryota</taxon>
        <taxon>Fungi</taxon>
        <taxon>Dikarya</taxon>
        <taxon>Ascomycota</taxon>
        <taxon>Pezizomycotina</taxon>
        <taxon>Sordariomycetes</taxon>
        <taxon>Xylariomycetidae</taxon>
        <taxon>Xylariales</taxon>
        <taxon>Xylariaceae</taxon>
        <taxon>Anthostomella</taxon>
    </lineage>
</organism>
<evidence type="ECO:0000313" key="9">
    <source>
        <dbReference type="EMBL" id="CAJ2513804.1"/>
    </source>
</evidence>
<dbReference type="GO" id="GO:0003735">
    <property type="term" value="F:structural constituent of ribosome"/>
    <property type="evidence" value="ECO:0007669"/>
    <property type="project" value="InterPro"/>
</dbReference>
<feature type="compositionally biased region" description="Polar residues" evidence="8">
    <location>
        <begin position="40"/>
        <end position="49"/>
    </location>
</feature>
<sequence length="289" mass="32665">MATPTSIRPVIGRTINYTRLFSNANISSLAILPTASSVQSRCPFSTTPERSMRRPRRDGNRLRGLSSIYRSGPRFRMNIDKSEVPQPADFKPEIKVDPNHGLWDFFYDQENLLLKPDEEADHGRGWSVEELRHKSWDDLHRLWWVCVKEQNRIATARKERSRMQLKTGTEETAERLAEVRKTMKAIKHTLTERYYLWEDARKLGEADPEVNLSAIGNAYTPSDYLDPAMYESAPEQVEAGEGTRQQIAGGGAEAEPLTEPSTTQPQGVDPSTMPPKDTDSPQSPARPLG</sequence>
<keyword evidence="10" id="KW-1185">Reference proteome</keyword>
<dbReference type="GO" id="GO:0032543">
    <property type="term" value="P:mitochondrial translation"/>
    <property type="evidence" value="ECO:0007669"/>
    <property type="project" value="TreeGrafter"/>
</dbReference>
<dbReference type="EMBL" id="CAUWAG010000020">
    <property type="protein sequence ID" value="CAJ2513804.1"/>
    <property type="molecule type" value="Genomic_DNA"/>
</dbReference>
<evidence type="ECO:0000256" key="4">
    <source>
        <dbReference type="ARBA" id="ARBA00023128"/>
    </source>
</evidence>
<dbReference type="InterPro" id="IPR010729">
    <property type="entry name" value="Ribosomal_uL29_mit"/>
</dbReference>
<reference evidence="9" key="1">
    <citation type="submission" date="2023-10" db="EMBL/GenBank/DDBJ databases">
        <authorList>
            <person name="Hackl T."/>
        </authorList>
    </citation>
    <scope>NUCLEOTIDE SEQUENCE</scope>
</reference>
<dbReference type="PANTHER" id="PTHR21183">
    <property type="entry name" value="RIBOSOMAL PROTEIN L47, MITOCHONDRIAL-RELATED"/>
    <property type="match status" value="1"/>
</dbReference>
<comment type="subcellular location">
    <subcellularLocation>
        <location evidence="1">Mitochondrion</location>
    </subcellularLocation>
</comment>
<dbReference type="PANTHER" id="PTHR21183:SF18">
    <property type="entry name" value="LARGE RIBOSOMAL SUBUNIT PROTEIN UL29M"/>
    <property type="match status" value="1"/>
</dbReference>
<feature type="region of interest" description="Disordered" evidence="8">
    <location>
        <begin position="234"/>
        <end position="289"/>
    </location>
</feature>
<keyword evidence="3" id="KW-0689">Ribosomal protein</keyword>